<keyword evidence="5 6" id="KW-0472">Membrane</keyword>
<dbReference type="InterPro" id="IPR053160">
    <property type="entry name" value="MFS_DHA3_Transporter"/>
</dbReference>
<feature type="transmembrane region" description="Helical" evidence="6">
    <location>
        <begin position="377"/>
        <end position="398"/>
    </location>
</feature>
<dbReference type="Pfam" id="PF07690">
    <property type="entry name" value="MFS_1"/>
    <property type="match status" value="1"/>
</dbReference>
<comment type="subcellular location">
    <subcellularLocation>
        <location evidence="1">Cell membrane</location>
        <topology evidence="1">Multi-pass membrane protein</topology>
    </subcellularLocation>
</comment>
<dbReference type="SUPFAM" id="SSF103473">
    <property type="entry name" value="MFS general substrate transporter"/>
    <property type="match status" value="1"/>
</dbReference>
<feature type="transmembrane region" description="Helical" evidence="6">
    <location>
        <begin position="144"/>
        <end position="160"/>
    </location>
</feature>
<dbReference type="InterPro" id="IPR020846">
    <property type="entry name" value="MFS_dom"/>
</dbReference>
<reference evidence="8 9" key="1">
    <citation type="submission" date="2018-05" db="EMBL/GenBank/DDBJ databases">
        <title>The Hungate 1000. A catalogue of reference genomes from the rumen microbiome.</title>
        <authorList>
            <person name="Kelly W."/>
        </authorList>
    </citation>
    <scope>NUCLEOTIDE SEQUENCE [LARGE SCALE GENOMIC DNA]</scope>
    <source>
        <strain evidence="8 9">NLAE-zl-C242</strain>
    </source>
</reference>
<dbReference type="OrthoDB" id="9816124at2"/>
<dbReference type="AlphaFoldDB" id="A0A2Y9C572"/>
<feature type="transmembrane region" description="Helical" evidence="6">
    <location>
        <begin position="16"/>
        <end position="40"/>
    </location>
</feature>
<feature type="transmembrane region" description="Helical" evidence="6">
    <location>
        <begin position="350"/>
        <end position="371"/>
    </location>
</feature>
<dbReference type="InterPro" id="IPR036259">
    <property type="entry name" value="MFS_trans_sf"/>
</dbReference>
<evidence type="ECO:0000256" key="1">
    <source>
        <dbReference type="ARBA" id="ARBA00004651"/>
    </source>
</evidence>
<feature type="transmembrane region" description="Helical" evidence="6">
    <location>
        <begin position="76"/>
        <end position="96"/>
    </location>
</feature>
<keyword evidence="2" id="KW-0813">Transport</keyword>
<comment type="caution">
    <text evidence="8">The sequence shown here is derived from an EMBL/GenBank/DDBJ whole genome shotgun (WGS) entry which is preliminary data.</text>
</comment>
<dbReference type="PROSITE" id="PS50850">
    <property type="entry name" value="MFS"/>
    <property type="match status" value="1"/>
</dbReference>
<evidence type="ECO:0000259" key="7">
    <source>
        <dbReference type="PROSITE" id="PS50850"/>
    </source>
</evidence>
<evidence type="ECO:0000256" key="2">
    <source>
        <dbReference type="ARBA" id="ARBA00022448"/>
    </source>
</evidence>
<dbReference type="Proteomes" id="UP000245845">
    <property type="component" value="Unassembled WGS sequence"/>
</dbReference>
<dbReference type="EMBL" id="QGDL01000006">
    <property type="protein sequence ID" value="PWJ29315.1"/>
    <property type="molecule type" value="Genomic_DNA"/>
</dbReference>
<proteinExistence type="predicted"/>
<dbReference type="GO" id="GO:0005886">
    <property type="term" value="C:plasma membrane"/>
    <property type="evidence" value="ECO:0007669"/>
    <property type="project" value="UniProtKB-SubCell"/>
</dbReference>
<evidence type="ECO:0000256" key="6">
    <source>
        <dbReference type="SAM" id="Phobius"/>
    </source>
</evidence>
<sequence>MIERTEAKKIDRVKKIYLYLNCLFEFYAGITGATFILFLYSNHLDTMETNTVVAVSLITAFFMEIPTGALADYLGYVKTSILTGILLCITNIIFLFCNTITLFVVAQICLGIACAFESGTLDAWVIENTSQKESEHIFIKKNKYISIIMIVAGFMGGIIADFCLKGIFLFALIASLIFVGLSVFIMPKLQGSFEREQKYSILDNVNGMKKIVSDSFHYCIKDKSIRNIILFNSVLTFAFSPVFVFWSPVLYNFEYVNYTLIGMAWVFMRAAMLVGNIVLEKWLRKSFLTLSAVSVACGLCIIGLAFLKKFWLLFLGILLFEFLLGLIYPLKETVLNVGIESTNRATILSFNSLVASLFNYVSMILMGKLATIFTIEMTWICSGITLVIISTVILVPNIKKMA</sequence>
<evidence type="ECO:0000256" key="5">
    <source>
        <dbReference type="ARBA" id="ARBA00023136"/>
    </source>
</evidence>
<dbReference type="PANTHER" id="PTHR23530:SF1">
    <property type="entry name" value="PERMEASE, MAJOR FACILITATOR SUPERFAMILY-RELATED"/>
    <property type="match status" value="1"/>
</dbReference>
<dbReference type="GO" id="GO:0022857">
    <property type="term" value="F:transmembrane transporter activity"/>
    <property type="evidence" value="ECO:0007669"/>
    <property type="project" value="InterPro"/>
</dbReference>
<protein>
    <submittedName>
        <fullName evidence="8">MFS transporter</fullName>
    </submittedName>
</protein>
<feature type="transmembrane region" description="Helical" evidence="6">
    <location>
        <begin position="228"/>
        <end position="249"/>
    </location>
</feature>
<dbReference type="InterPro" id="IPR011701">
    <property type="entry name" value="MFS"/>
</dbReference>
<evidence type="ECO:0000256" key="3">
    <source>
        <dbReference type="ARBA" id="ARBA00022692"/>
    </source>
</evidence>
<organism evidence="8 9">
    <name type="scientific">Faecalicatena orotica</name>
    <dbReference type="NCBI Taxonomy" id="1544"/>
    <lineage>
        <taxon>Bacteria</taxon>
        <taxon>Bacillati</taxon>
        <taxon>Bacillota</taxon>
        <taxon>Clostridia</taxon>
        <taxon>Lachnospirales</taxon>
        <taxon>Lachnospiraceae</taxon>
        <taxon>Faecalicatena</taxon>
    </lineage>
</organism>
<dbReference type="Gene3D" id="1.20.1250.20">
    <property type="entry name" value="MFS general substrate transporter like domains"/>
    <property type="match status" value="1"/>
</dbReference>
<evidence type="ECO:0000313" key="9">
    <source>
        <dbReference type="Proteomes" id="UP000245845"/>
    </source>
</evidence>
<keyword evidence="9" id="KW-1185">Reference proteome</keyword>
<feature type="transmembrane region" description="Helical" evidence="6">
    <location>
        <begin position="286"/>
        <end position="304"/>
    </location>
</feature>
<feature type="domain" description="Major facilitator superfamily (MFS) profile" evidence="7">
    <location>
        <begin position="1"/>
        <end position="400"/>
    </location>
</feature>
<gene>
    <name evidence="8" type="ORF">A8806_10651</name>
</gene>
<keyword evidence="4 6" id="KW-1133">Transmembrane helix</keyword>
<evidence type="ECO:0000256" key="4">
    <source>
        <dbReference type="ARBA" id="ARBA00022989"/>
    </source>
</evidence>
<feature type="transmembrane region" description="Helical" evidence="6">
    <location>
        <begin position="166"/>
        <end position="186"/>
    </location>
</feature>
<feature type="transmembrane region" description="Helical" evidence="6">
    <location>
        <begin position="310"/>
        <end position="330"/>
    </location>
</feature>
<dbReference type="PANTHER" id="PTHR23530">
    <property type="entry name" value="TRANSPORT PROTEIN-RELATED"/>
    <property type="match status" value="1"/>
</dbReference>
<dbReference type="RefSeq" id="WP_109731174.1">
    <property type="nucleotide sequence ID" value="NZ_BAAACK010000026.1"/>
</dbReference>
<accession>A0A2Y9C572</accession>
<evidence type="ECO:0000313" key="8">
    <source>
        <dbReference type="EMBL" id="PWJ29315.1"/>
    </source>
</evidence>
<name>A0A2Y9C572_9FIRM</name>
<feature type="transmembrane region" description="Helical" evidence="6">
    <location>
        <begin position="255"/>
        <end position="279"/>
    </location>
</feature>
<keyword evidence="3 6" id="KW-0812">Transmembrane</keyword>